<dbReference type="InterPro" id="IPR029056">
    <property type="entry name" value="Ribokinase-like"/>
</dbReference>
<dbReference type="Proteomes" id="UP000053370">
    <property type="component" value="Unassembled WGS sequence"/>
</dbReference>
<comment type="similarity">
    <text evidence="1">Belongs to the carbohydrate kinase PfkB family.</text>
</comment>
<dbReference type="STRING" id="1678840.ATC1_13123"/>
<dbReference type="OrthoDB" id="9813569at2"/>
<evidence type="ECO:0000256" key="3">
    <source>
        <dbReference type="ARBA" id="ARBA00022777"/>
    </source>
</evidence>
<dbReference type="InterPro" id="IPR052700">
    <property type="entry name" value="Carb_kinase_PfkB-like"/>
</dbReference>
<sequence length="340" mass="37540">MEKIVCFGEIMMRLNPEGYLRLVQADRLMVSFAGGEANVAVSLANYGKDVSFVTKIPDHELGQACVNELRRFGVDTSKIIRGGKRLGIYFVEKGASQRGSKVIYDRENSAIALADPSEFDWKKIFDGVCWFHFTGITPALSDKMAAACEEACKTAKEMGIRISCDLNYRKKLWTREKAGQVMSGLMKYVDVCIANEEDAADVFGIKSEDTDVVSGKLSKEGYIQVAETLSKRFGCKEVAITLRTSISANDNQWAGMLYRNGQTWFSKEYLIHIVDRVGGGDAFGGGLIYSELEGMEPQDVIEFAVAASCLKQSIEFDMNQVSVAEVNALMKGNATGRVQR</sequence>
<gene>
    <name evidence="5" type="ORF">ATC1_13123</name>
</gene>
<dbReference type="SUPFAM" id="SSF53613">
    <property type="entry name" value="Ribokinase-like"/>
    <property type="match status" value="1"/>
</dbReference>
<dbReference type="InterPro" id="IPR011611">
    <property type="entry name" value="PfkB_dom"/>
</dbReference>
<keyword evidence="3 5" id="KW-0418">Kinase</keyword>
<dbReference type="AlphaFoldDB" id="A0A0S7BIE1"/>
<protein>
    <submittedName>
        <fullName evidence="5">Sugar/nucleoside kinase, ribokinase family</fullName>
    </submittedName>
</protein>
<evidence type="ECO:0000259" key="4">
    <source>
        <dbReference type="Pfam" id="PF00294"/>
    </source>
</evidence>
<keyword evidence="2" id="KW-0808">Transferase</keyword>
<name>A0A0S7BIE1_9CHLR</name>
<evidence type="ECO:0000313" key="6">
    <source>
        <dbReference type="Proteomes" id="UP000053370"/>
    </source>
</evidence>
<dbReference type="EMBL" id="DF968181">
    <property type="protein sequence ID" value="GAP40157.1"/>
    <property type="molecule type" value="Genomic_DNA"/>
</dbReference>
<organism evidence="5">
    <name type="scientific">Flexilinea flocculi</name>
    <dbReference type="NCBI Taxonomy" id="1678840"/>
    <lineage>
        <taxon>Bacteria</taxon>
        <taxon>Bacillati</taxon>
        <taxon>Chloroflexota</taxon>
        <taxon>Anaerolineae</taxon>
        <taxon>Anaerolineales</taxon>
        <taxon>Anaerolineaceae</taxon>
        <taxon>Flexilinea</taxon>
    </lineage>
</organism>
<evidence type="ECO:0000313" key="5">
    <source>
        <dbReference type="EMBL" id="GAP40157.1"/>
    </source>
</evidence>
<dbReference type="GO" id="GO:0016301">
    <property type="term" value="F:kinase activity"/>
    <property type="evidence" value="ECO:0007669"/>
    <property type="project" value="UniProtKB-KW"/>
</dbReference>
<feature type="domain" description="Carbohydrate kinase PfkB" evidence="4">
    <location>
        <begin position="1"/>
        <end position="310"/>
    </location>
</feature>
<dbReference type="PATRIC" id="fig|1678840.3.peg.1346"/>
<proteinExistence type="inferred from homology"/>
<dbReference type="PANTHER" id="PTHR43320:SF2">
    <property type="entry name" value="2-DEHYDRO-3-DEOXYGLUCONOKINASE_2-DEHYDRO-3-DEOXYGALACTONOKINASE"/>
    <property type="match status" value="1"/>
</dbReference>
<keyword evidence="6" id="KW-1185">Reference proteome</keyword>
<dbReference type="CDD" id="cd01166">
    <property type="entry name" value="KdgK"/>
    <property type="match status" value="1"/>
</dbReference>
<dbReference type="Pfam" id="PF00294">
    <property type="entry name" value="PfkB"/>
    <property type="match status" value="1"/>
</dbReference>
<accession>A0A0S7BIE1</accession>
<dbReference type="RefSeq" id="WP_062279211.1">
    <property type="nucleotide sequence ID" value="NZ_DF968181.1"/>
</dbReference>
<evidence type="ECO:0000256" key="1">
    <source>
        <dbReference type="ARBA" id="ARBA00010688"/>
    </source>
</evidence>
<dbReference type="Gene3D" id="3.40.1190.20">
    <property type="match status" value="1"/>
</dbReference>
<evidence type="ECO:0000256" key="2">
    <source>
        <dbReference type="ARBA" id="ARBA00022679"/>
    </source>
</evidence>
<reference evidence="5" key="1">
    <citation type="journal article" date="2015" name="Genome Announc.">
        <title>Draft Genome Sequence of Anaerolineae Strain TC1, a Novel Isolate from a Methanogenic Wastewater Treatment System.</title>
        <authorList>
            <person name="Matsuura N."/>
            <person name="Tourlousse D.M."/>
            <person name="Sun L."/>
            <person name="Toyonaga M."/>
            <person name="Kuroda K."/>
            <person name="Ohashi A."/>
            <person name="Cruz R."/>
            <person name="Yamaguchi T."/>
            <person name="Sekiguchi Y."/>
        </authorList>
    </citation>
    <scope>NUCLEOTIDE SEQUENCE [LARGE SCALE GENOMIC DNA]</scope>
    <source>
        <strain evidence="5">TC1</strain>
    </source>
</reference>
<dbReference type="PANTHER" id="PTHR43320">
    <property type="entry name" value="SUGAR KINASE"/>
    <property type="match status" value="1"/>
</dbReference>